<dbReference type="AlphaFoldDB" id="A0A3R7KQN4"/>
<dbReference type="Proteomes" id="UP000283634">
    <property type="component" value="Unassembled WGS sequence"/>
</dbReference>
<keyword evidence="2" id="KW-1185">Reference proteome</keyword>
<name>A0A3R7KQN4_TRYRA</name>
<reference evidence="1 2" key="1">
    <citation type="journal article" date="2018" name="BMC Genomics">
        <title>Genomic comparison of Trypanosoma conorhini and Trypanosoma rangeli to Trypanosoma cruzi strains of high and low virulence.</title>
        <authorList>
            <person name="Bradwell K.R."/>
            <person name="Koparde V.N."/>
            <person name="Matveyev A.V."/>
            <person name="Serrano M.G."/>
            <person name="Alves J.M."/>
            <person name="Parikh H."/>
            <person name="Huang B."/>
            <person name="Lee V."/>
            <person name="Espinosa-Alvarez O."/>
            <person name="Ortiz P.A."/>
            <person name="Costa-Martins A.G."/>
            <person name="Teixeira M.M."/>
            <person name="Buck G.A."/>
        </authorList>
    </citation>
    <scope>NUCLEOTIDE SEQUENCE [LARGE SCALE GENOMIC DNA]</scope>
    <source>
        <strain evidence="1 2">AM80</strain>
    </source>
</reference>
<comment type="caution">
    <text evidence="1">The sequence shown here is derived from an EMBL/GenBank/DDBJ whole genome shotgun (WGS) entry which is preliminary data.</text>
</comment>
<accession>A0A3R7KQN4</accession>
<organism evidence="1 2">
    <name type="scientific">Trypanosoma rangeli</name>
    <dbReference type="NCBI Taxonomy" id="5698"/>
    <lineage>
        <taxon>Eukaryota</taxon>
        <taxon>Discoba</taxon>
        <taxon>Euglenozoa</taxon>
        <taxon>Kinetoplastea</taxon>
        <taxon>Metakinetoplastina</taxon>
        <taxon>Trypanosomatida</taxon>
        <taxon>Trypanosomatidae</taxon>
        <taxon>Trypanosoma</taxon>
        <taxon>Herpetosoma</taxon>
    </lineage>
</organism>
<dbReference type="RefSeq" id="XP_029235221.1">
    <property type="nucleotide sequence ID" value="XM_029384924.1"/>
</dbReference>
<evidence type="ECO:0000313" key="1">
    <source>
        <dbReference type="EMBL" id="RNE99472.1"/>
    </source>
</evidence>
<dbReference type="EMBL" id="MKGL01000384">
    <property type="protein sequence ID" value="RNE99472.1"/>
    <property type="molecule type" value="Genomic_DNA"/>
</dbReference>
<proteinExistence type="predicted"/>
<sequence length="112" mass="11666">MRKIVWGLLGGAVAAEWGCRFCSCAGEYAAALFLLVASGANVPASDNLRVPPPRRLKEAETSAGCPRRLCPVRPSRVVNTSLTEFTCTAPRAGCSVCLRRGGQCGGVPPSCG</sequence>
<protein>
    <submittedName>
        <fullName evidence="1">Uncharacterized protein</fullName>
    </submittedName>
</protein>
<evidence type="ECO:0000313" key="2">
    <source>
        <dbReference type="Proteomes" id="UP000283634"/>
    </source>
</evidence>
<dbReference type="GeneID" id="40332097"/>
<gene>
    <name evidence="1" type="ORF">TraAM80_08164</name>
</gene>